<keyword evidence="1" id="KW-0812">Transmembrane</keyword>
<dbReference type="AlphaFoldDB" id="A0A8J3ZSX8"/>
<accession>A0A8J3ZSX8</accession>
<dbReference type="Proteomes" id="UP000635606">
    <property type="component" value="Unassembled WGS sequence"/>
</dbReference>
<protein>
    <submittedName>
        <fullName evidence="2">Uncharacterized protein</fullName>
    </submittedName>
</protein>
<keyword evidence="1" id="KW-0472">Membrane</keyword>
<evidence type="ECO:0000313" key="2">
    <source>
        <dbReference type="EMBL" id="GIJ69889.1"/>
    </source>
</evidence>
<gene>
    <name evidence="2" type="ORF">Voc01_048060</name>
</gene>
<reference evidence="2" key="1">
    <citation type="submission" date="2021-01" db="EMBL/GenBank/DDBJ databases">
        <title>Whole genome shotgun sequence of Virgisporangium ochraceum NBRC 16418.</title>
        <authorList>
            <person name="Komaki H."/>
            <person name="Tamura T."/>
        </authorList>
    </citation>
    <scope>NUCLEOTIDE SEQUENCE</scope>
    <source>
        <strain evidence="2">NBRC 16418</strain>
    </source>
</reference>
<keyword evidence="3" id="KW-1185">Reference proteome</keyword>
<evidence type="ECO:0000256" key="1">
    <source>
        <dbReference type="SAM" id="Phobius"/>
    </source>
</evidence>
<proteinExistence type="predicted"/>
<keyword evidence="1" id="KW-1133">Transmembrane helix</keyword>
<evidence type="ECO:0000313" key="3">
    <source>
        <dbReference type="Proteomes" id="UP000635606"/>
    </source>
</evidence>
<dbReference type="RefSeq" id="WP_203929804.1">
    <property type="nucleotide sequence ID" value="NZ_BOPH01000069.1"/>
</dbReference>
<dbReference type="EMBL" id="BOPH01000069">
    <property type="protein sequence ID" value="GIJ69889.1"/>
    <property type="molecule type" value="Genomic_DNA"/>
</dbReference>
<comment type="caution">
    <text evidence="2">The sequence shown here is derived from an EMBL/GenBank/DDBJ whole genome shotgun (WGS) entry which is preliminary data.</text>
</comment>
<sequence>MADGWDILGAVGGTVGVIGGVVFGIASWRLSSRSADAADRAVVAADRSAAEAQAITLIEARRYHREIAPDGIKVAFRWRPGTPPTIHAHITNNSTRDVDIRVTHYSATGGHEVPTTRPLAAGTTVLVPLGYLGLSVPGEVEADWENQWQNYRDAPAERERLDAAFRGSPLDGGKVVIEYAIAEHCPCDLDPPSGDYGHWKTTHRINGVTF</sequence>
<name>A0A8J3ZSX8_9ACTN</name>
<organism evidence="2 3">
    <name type="scientific">Virgisporangium ochraceum</name>
    <dbReference type="NCBI Taxonomy" id="65505"/>
    <lineage>
        <taxon>Bacteria</taxon>
        <taxon>Bacillati</taxon>
        <taxon>Actinomycetota</taxon>
        <taxon>Actinomycetes</taxon>
        <taxon>Micromonosporales</taxon>
        <taxon>Micromonosporaceae</taxon>
        <taxon>Virgisporangium</taxon>
    </lineage>
</organism>
<feature type="transmembrane region" description="Helical" evidence="1">
    <location>
        <begin position="6"/>
        <end position="26"/>
    </location>
</feature>